<dbReference type="RefSeq" id="WP_084051970.1">
    <property type="nucleotide sequence ID" value="NZ_FWWT01000005.1"/>
</dbReference>
<dbReference type="EMBL" id="FWWT01000005">
    <property type="protein sequence ID" value="SMB80406.1"/>
    <property type="molecule type" value="Genomic_DNA"/>
</dbReference>
<dbReference type="NCBIfam" id="TIGR03936">
    <property type="entry name" value="sam_1_link_chp"/>
    <property type="match status" value="1"/>
</dbReference>
<dbReference type="STRING" id="656914.SAMN00017405_0870"/>
<organism evidence="2 3">
    <name type="scientific">Desulfonispora thiosulfatigenes DSM 11270</name>
    <dbReference type="NCBI Taxonomy" id="656914"/>
    <lineage>
        <taxon>Bacteria</taxon>
        <taxon>Bacillati</taxon>
        <taxon>Bacillota</taxon>
        <taxon>Clostridia</taxon>
        <taxon>Eubacteriales</taxon>
        <taxon>Peptococcaceae</taxon>
        <taxon>Desulfonispora</taxon>
    </lineage>
</organism>
<proteinExistence type="predicted"/>
<dbReference type="AlphaFoldDB" id="A0A1W1UH32"/>
<accession>A0A1W1UH32</accession>
<dbReference type="Pfam" id="PF10105">
    <property type="entry name" value="DUF2344"/>
    <property type="match status" value="1"/>
</dbReference>
<gene>
    <name evidence="2" type="ORF">SAMN00017405_0870</name>
</gene>
<dbReference type="Proteomes" id="UP000192731">
    <property type="component" value="Unassembled WGS sequence"/>
</dbReference>
<feature type="domain" description="DUF2344" evidence="1">
    <location>
        <begin position="3"/>
        <end position="190"/>
    </location>
</feature>
<dbReference type="OrthoDB" id="9780488at2"/>
<keyword evidence="3" id="KW-1185">Reference proteome</keyword>
<name>A0A1W1UH32_DESTI</name>
<evidence type="ECO:0000313" key="3">
    <source>
        <dbReference type="Proteomes" id="UP000192731"/>
    </source>
</evidence>
<protein>
    <submittedName>
        <fullName evidence="2">Radical SAM-linked protein</fullName>
    </submittedName>
</protein>
<evidence type="ECO:0000259" key="1">
    <source>
        <dbReference type="Pfam" id="PF10105"/>
    </source>
</evidence>
<reference evidence="2 3" key="1">
    <citation type="submission" date="2017-04" db="EMBL/GenBank/DDBJ databases">
        <authorList>
            <person name="Afonso C.L."/>
            <person name="Miller P.J."/>
            <person name="Scott M.A."/>
            <person name="Spackman E."/>
            <person name="Goraichik I."/>
            <person name="Dimitrov K.M."/>
            <person name="Suarez D.L."/>
            <person name="Swayne D.E."/>
        </authorList>
    </citation>
    <scope>NUCLEOTIDE SEQUENCE [LARGE SCALE GENOMIC DNA]</scope>
    <source>
        <strain evidence="2 3">DSM 11270</strain>
    </source>
</reference>
<sequence length="230" mass="26095">MNVRIKYAITEKGKFISHLEVLRTWERSIRRAKIPLAYSQGFNPHPKLSFASALAVGVTSEDEYVDVELKNSISIEEINKSLEKSLPSAINIIDVKEIDKKSPSLMSIINRAKYNIRVRLLDPLNQADFEQKIDDLFKQEQIIIRRKGKKGMKEKDIKSGIYNISGRIIDNKFLDFNIDVQSGSEDNIRPGDVLNALIEVGISLDMDTLLVHRKGLYISNEKGLISPLDV</sequence>
<evidence type="ECO:0000313" key="2">
    <source>
        <dbReference type="EMBL" id="SMB80406.1"/>
    </source>
</evidence>
<dbReference type="InterPro" id="IPR018768">
    <property type="entry name" value="DUF2344"/>
</dbReference>